<dbReference type="Proteomes" id="UP000887116">
    <property type="component" value="Unassembled WGS sequence"/>
</dbReference>
<gene>
    <name evidence="1" type="primary">NCL1_34574</name>
    <name evidence="1" type="ORF">TNCT_238441</name>
</gene>
<keyword evidence="2" id="KW-1185">Reference proteome</keyword>
<evidence type="ECO:0000313" key="1">
    <source>
        <dbReference type="EMBL" id="GFR01913.1"/>
    </source>
</evidence>
<comment type="caution">
    <text evidence="1">The sequence shown here is derived from an EMBL/GenBank/DDBJ whole genome shotgun (WGS) entry which is preliminary data.</text>
</comment>
<name>A0A8X6IVJ8_TRICU</name>
<evidence type="ECO:0000313" key="2">
    <source>
        <dbReference type="Proteomes" id="UP000887116"/>
    </source>
</evidence>
<organism evidence="1 2">
    <name type="scientific">Trichonephila clavata</name>
    <name type="common">Joro spider</name>
    <name type="synonym">Nephila clavata</name>
    <dbReference type="NCBI Taxonomy" id="2740835"/>
    <lineage>
        <taxon>Eukaryota</taxon>
        <taxon>Metazoa</taxon>
        <taxon>Ecdysozoa</taxon>
        <taxon>Arthropoda</taxon>
        <taxon>Chelicerata</taxon>
        <taxon>Arachnida</taxon>
        <taxon>Araneae</taxon>
        <taxon>Araneomorphae</taxon>
        <taxon>Entelegynae</taxon>
        <taxon>Araneoidea</taxon>
        <taxon>Nephilidae</taxon>
        <taxon>Trichonephila</taxon>
    </lineage>
</organism>
<accession>A0A8X6IVJ8</accession>
<protein>
    <submittedName>
        <fullName evidence="1">Uncharacterized protein</fullName>
    </submittedName>
</protein>
<proteinExistence type="predicted"/>
<sequence>MTQQLEDEAANLDEKIKTLEGKMSVLLPCPVSLCTHNFKYKSNKKRPAAPIIRPAKLNPKNSKTENTKNNDFKIPRKTAKNVSVEINSKIQTNNSFAALNTANKDAKEVATPKTRPIMMKHFNEYNLILQNLHKTHPTATNTHVGGYIKIQAESEKHHREITQMLTEKKIQ</sequence>
<reference evidence="1" key="1">
    <citation type="submission" date="2020-07" db="EMBL/GenBank/DDBJ databases">
        <title>Multicomponent nature underlies the extraordinary mechanical properties of spider dragline silk.</title>
        <authorList>
            <person name="Kono N."/>
            <person name="Nakamura H."/>
            <person name="Mori M."/>
            <person name="Yoshida Y."/>
            <person name="Ohtoshi R."/>
            <person name="Malay A.D."/>
            <person name="Moran D.A.P."/>
            <person name="Tomita M."/>
            <person name="Numata K."/>
            <person name="Arakawa K."/>
        </authorList>
    </citation>
    <scope>NUCLEOTIDE SEQUENCE</scope>
</reference>
<dbReference type="AlphaFoldDB" id="A0A8X6IVJ8"/>
<dbReference type="EMBL" id="BMAO01035186">
    <property type="protein sequence ID" value="GFR01913.1"/>
    <property type="molecule type" value="Genomic_DNA"/>
</dbReference>
<dbReference type="OrthoDB" id="10666856at2759"/>